<name>A0A8E1VXP8_9PSEU</name>
<feature type="compositionally biased region" description="Low complexity" evidence="1">
    <location>
        <begin position="72"/>
        <end position="87"/>
    </location>
</feature>
<protein>
    <submittedName>
        <fullName evidence="2">DUF3558 domain-containing protein</fullName>
    </submittedName>
</protein>
<reference evidence="2 3" key="1">
    <citation type="submission" date="2020-08" db="EMBL/GenBank/DDBJ databases">
        <title>Amycolatopsis echigonensis JCM 21831.</title>
        <authorList>
            <person name="Tedsree N."/>
            <person name="Kuncharoen N."/>
            <person name="Likhitwitayawuid K."/>
            <person name="Tanasupawat S."/>
        </authorList>
    </citation>
    <scope>NUCLEOTIDE SEQUENCE [LARGE SCALE GENOMIC DNA]</scope>
    <source>
        <strain evidence="2 3">JCM 21831</strain>
    </source>
</reference>
<feature type="region of interest" description="Disordered" evidence="1">
    <location>
        <begin position="58"/>
        <end position="100"/>
    </location>
</feature>
<dbReference type="AlphaFoldDB" id="A0A8E1VXP8"/>
<dbReference type="Proteomes" id="UP000550260">
    <property type="component" value="Unassembled WGS sequence"/>
</dbReference>
<dbReference type="EMBL" id="JACJHR010000015">
    <property type="protein sequence ID" value="MBB2500089.1"/>
    <property type="molecule type" value="Genomic_DNA"/>
</dbReference>
<evidence type="ECO:0000256" key="1">
    <source>
        <dbReference type="SAM" id="MobiDB-lite"/>
    </source>
</evidence>
<gene>
    <name evidence="2" type="ORF">H5411_13255</name>
</gene>
<proteinExistence type="predicted"/>
<evidence type="ECO:0000313" key="2">
    <source>
        <dbReference type="EMBL" id="MBB2500089.1"/>
    </source>
</evidence>
<comment type="caution">
    <text evidence="2">The sequence shown here is derived from an EMBL/GenBank/DDBJ whole genome shotgun (WGS) entry which is preliminary data.</text>
</comment>
<feature type="compositionally biased region" description="Polar residues" evidence="1">
    <location>
        <begin position="58"/>
        <end position="67"/>
    </location>
</feature>
<dbReference type="Pfam" id="PF12079">
    <property type="entry name" value="DUF3558"/>
    <property type="match status" value="1"/>
</dbReference>
<evidence type="ECO:0000313" key="3">
    <source>
        <dbReference type="Proteomes" id="UP000550260"/>
    </source>
</evidence>
<organism evidence="2 3">
    <name type="scientific">Amycolatopsis echigonensis</name>
    <dbReference type="NCBI Taxonomy" id="2576905"/>
    <lineage>
        <taxon>Bacteria</taxon>
        <taxon>Bacillati</taxon>
        <taxon>Actinomycetota</taxon>
        <taxon>Actinomycetes</taxon>
        <taxon>Pseudonocardiales</taxon>
        <taxon>Pseudonocardiaceae</taxon>
        <taxon>Amycolatopsis</taxon>
    </lineage>
</organism>
<dbReference type="InterPro" id="IPR024520">
    <property type="entry name" value="DUF3558"/>
</dbReference>
<sequence length="244" mass="25515">MRAVLPRPGRAIPHRAHKILGRGGHALGRPPPCRGKSVRRALTLAALGLCALAGCSSTTTGRASPSEQAGRPASSAPNSPAAEEVPGPGVPKVPSPLDATRLKQNPCESLTSAQITDLLGDNPRVKPEPHGAGGPGCGWFAQAQVAVVFPDINNLGLTSFYRAKDRIYRFFLALAPVDGYPAVAYGEDDNRASRGECDIAVGISDRETVVVSIRQSPAHQGEKDPCDSARDVAQKVLGNLRGGH</sequence>
<accession>A0A8E1VXP8</accession>